<keyword evidence="1" id="KW-0812">Transmembrane</keyword>
<feature type="transmembrane region" description="Helical" evidence="1">
    <location>
        <begin position="110"/>
        <end position="128"/>
    </location>
</feature>
<evidence type="ECO:0000313" key="3">
    <source>
        <dbReference type="Proteomes" id="UP000198856"/>
    </source>
</evidence>
<feature type="transmembrane region" description="Helical" evidence="1">
    <location>
        <begin position="12"/>
        <end position="36"/>
    </location>
</feature>
<keyword evidence="1" id="KW-0472">Membrane</keyword>
<dbReference type="InterPro" id="IPR058336">
    <property type="entry name" value="VP3-like_halobact-type"/>
</dbReference>
<keyword evidence="1" id="KW-1133">Transmembrane helix</keyword>
<dbReference type="Proteomes" id="UP000198856">
    <property type="component" value="Unassembled WGS sequence"/>
</dbReference>
<feature type="transmembrane region" description="Helical" evidence="1">
    <location>
        <begin position="78"/>
        <end position="98"/>
    </location>
</feature>
<dbReference type="STRING" id="890420.SAMN05216226_104233"/>
<dbReference type="EMBL" id="FNFC01000004">
    <property type="protein sequence ID" value="SDJ52571.1"/>
    <property type="molecule type" value="Genomic_DNA"/>
</dbReference>
<keyword evidence="3" id="KW-1185">Reference proteome</keyword>
<protein>
    <submittedName>
        <fullName evidence="2">Uncharacterized protein</fullName>
    </submittedName>
</protein>
<sequence>MSEFELDLETFVIFPIFALGTSVSLGLIEAASIPVVDLGETLLSTGNIDWTIGRVMSVLALAAVVINRDEPLDFDAWGIIEAWTVYVTIGLIVAPPFFPALESTLASTPAALAAFIVQGIGFSLVTYIN</sequence>
<dbReference type="RefSeq" id="WP_092700575.1">
    <property type="nucleotide sequence ID" value="NZ_FNFC01000004.1"/>
</dbReference>
<gene>
    <name evidence="2" type="ORF">SAMN05216226_104233</name>
</gene>
<dbReference type="Pfam" id="PF26064">
    <property type="entry name" value="DUF8023"/>
    <property type="match status" value="1"/>
</dbReference>
<evidence type="ECO:0000256" key="1">
    <source>
        <dbReference type="SAM" id="Phobius"/>
    </source>
</evidence>
<organism evidence="2 3">
    <name type="scientific">Halovenus aranensis</name>
    <dbReference type="NCBI Taxonomy" id="890420"/>
    <lineage>
        <taxon>Archaea</taxon>
        <taxon>Methanobacteriati</taxon>
        <taxon>Methanobacteriota</taxon>
        <taxon>Stenosarchaea group</taxon>
        <taxon>Halobacteria</taxon>
        <taxon>Halobacteriales</taxon>
        <taxon>Haloarculaceae</taxon>
        <taxon>Halovenus</taxon>
    </lineage>
</organism>
<accession>A0A1G8UFS5</accession>
<reference evidence="2 3" key="1">
    <citation type="submission" date="2016-10" db="EMBL/GenBank/DDBJ databases">
        <authorList>
            <person name="de Groot N.N."/>
        </authorList>
    </citation>
    <scope>NUCLEOTIDE SEQUENCE [LARGE SCALE GENOMIC DNA]</scope>
    <source>
        <strain evidence="2 3">IBRC-M10015</strain>
    </source>
</reference>
<evidence type="ECO:0000313" key="2">
    <source>
        <dbReference type="EMBL" id="SDJ52571.1"/>
    </source>
</evidence>
<proteinExistence type="predicted"/>
<feature type="transmembrane region" description="Helical" evidence="1">
    <location>
        <begin position="48"/>
        <end position="66"/>
    </location>
</feature>
<name>A0A1G8UFS5_9EURY</name>
<dbReference type="AlphaFoldDB" id="A0A1G8UFS5"/>
<dbReference type="OrthoDB" id="275534at2157"/>